<evidence type="ECO:0000313" key="12">
    <source>
        <dbReference type="Proteomes" id="UP000054558"/>
    </source>
</evidence>
<keyword evidence="7 10" id="KW-0511">Multifunctional enzyme</keyword>
<dbReference type="OMA" id="WGRIVMA"/>
<comment type="catalytic activity">
    <reaction evidence="10">
        <text>L-glutamate + acetyl-CoA = N-acetyl-L-glutamate + CoA + H(+)</text>
        <dbReference type="Rhea" id="RHEA:24292"/>
        <dbReference type="ChEBI" id="CHEBI:15378"/>
        <dbReference type="ChEBI" id="CHEBI:29985"/>
        <dbReference type="ChEBI" id="CHEBI:44337"/>
        <dbReference type="ChEBI" id="CHEBI:57287"/>
        <dbReference type="ChEBI" id="CHEBI:57288"/>
        <dbReference type="EC" id="2.3.1.1"/>
    </reaction>
</comment>
<dbReference type="Proteomes" id="UP000054558">
    <property type="component" value="Unassembled WGS sequence"/>
</dbReference>
<name>A0A1Y1IQ51_KLENI</name>
<dbReference type="HAMAP" id="MF_01106">
    <property type="entry name" value="ArgJ"/>
    <property type="match status" value="1"/>
</dbReference>
<feature type="binding site" evidence="10">
    <location>
        <position position="259"/>
    </location>
    <ligand>
        <name>substrate</name>
    </ligand>
</feature>
<comment type="function">
    <text evidence="10">Catalyzes two activities which are involved in the cyclic version of arginine biosynthesis: the synthesis of acetylglutamate from glutamate and acetyl-CoA, and of ornithine by transacetylation between acetylornithine and glutamate.</text>
</comment>
<dbReference type="CDD" id="cd02152">
    <property type="entry name" value="OAT"/>
    <property type="match status" value="1"/>
</dbReference>
<evidence type="ECO:0000256" key="10">
    <source>
        <dbReference type="HAMAP-Rule" id="MF_03124"/>
    </source>
</evidence>
<dbReference type="NCBIfam" id="TIGR00120">
    <property type="entry name" value="ArgJ"/>
    <property type="match status" value="1"/>
</dbReference>
<comment type="subcellular location">
    <subcellularLocation>
        <location evidence="10">Plastid</location>
        <location evidence="10">Chloroplast</location>
    </subcellularLocation>
</comment>
<feature type="chain" id="PRO_5023385857" description="Arginine biosynthesis bifunctional protein ArgJ beta chain" evidence="10">
    <location>
        <begin position="296"/>
        <end position="515"/>
    </location>
</feature>
<evidence type="ECO:0000256" key="8">
    <source>
        <dbReference type="ARBA" id="ARBA00023315"/>
    </source>
</evidence>
<feature type="site" description="Involved in the stabilization of negative charge on the oxyanion by the formation of the oxyanion hole" evidence="10">
    <location>
        <position position="220"/>
    </location>
</feature>
<evidence type="ECO:0000256" key="2">
    <source>
        <dbReference type="ARBA" id="ARBA00011475"/>
    </source>
</evidence>
<dbReference type="EC" id="2.3.1.35" evidence="10"/>
<dbReference type="FunFam" id="3.60.70.12:FF:000001">
    <property type="entry name" value="Arginine biosynthesis bifunctional protein ArgJ, chloroplastic"/>
    <property type="match status" value="1"/>
</dbReference>
<dbReference type="FunFam" id="3.10.20.340:FF:000001">
    <property type="entry name" value="Arginine biosynthesis bifunctional protein ArgJ, chloroplastic"/>
    <property type="match status" value="1"/>
</dbReference>
<dbReference type="Gene3D" id="3.60.70.12">
    <property type="entry name" value="L-amino peptidase D-ALA esterase/amidase"/>
    <property type="match status" value="1"/>
</dbReference>
<evidence type="ECO:0000256" key="3">
    <source>
        <dbReference type="ARBA" id="ARBA00022571"/>
    </source>
</evidence>
<dbReference type="PANTHER" id="PTHR23100">
    <property type="entry name" value="ARGININE BIOSYNTHESIS BIFUNCTIONAL PROTEIN ARGJ"/>
    <property type="match status" value="1"/>
</dbReference>
<sequence length="515" mass="53050">MATSAICVSSHSKLLLATRSNGKQSSHERVNAVPIVWPSPLRALTSTQLISGQTRQWHEQLGQKLCRGMDIASKSTGVRCEGAQEPGVTAAEGEFPRAPILLPEGPWKQIPGGVTAAKGYRAAGMYAAVRAGKKRDLALVVSDTDAVSAGSFTLNVVAAAPVEYCREVLAANDTARAVLINAGQANAATGVAGRQDADESAEALAKILGIPASAVLLESTGVIGRRIKKDALVAALPKLVERLDTSPASAEAAAIAITTTDLVSKSAALETKVGNTTIHVGGMCKGSGMIHPNMATMLGVVTTDAAVTPAVWREMTLKAVKASFNQITVDGDTSTNDTVIALANGAAGGPTITDASSEEGIQLQGALTALCQALAKSIAWDGEGATVLIEVQVTGARTEAEAATVAKSVVGSSLTKAAVYGRDPNWGRIACAAGYAGVTFNPEQLNIRLGHFELMDKGQPIEFDRAGASGYLKAAGDEHGTVIIQISIGDGPGASTAWGCDLSYDYVKINAEYTT</sequence>
<feature type="binding site" evidence="10">
    <location>
        <position position="510"/>
    </location>
    <ligand>
        <name>substrate</name>
    </ligand>
</feature>
<evidence type="ECO:0000256" key="6">
    <source>
        <dbReference type="ARBA" id="ARBA00022813"/>
    </source>
</evidence>
<feature type="binding site" evidence="10">
    <location>
        <position position="383"/>
    </location>
    <ligand>
        <name>substrate</name>
    </ligand>
</feature>
<evidence type="ECO:0000256" key="1">
    <source>
        <dbReference type="ARBA" id="ARBA00006774"/>
    </source>
</evidence>
<keyword evidence="3 10" id="KW-0055">Arginine biosynthesis</keyword>
<protein>
    <recommendedName>
        <fullName evidence="10">Arginine biosynthesis bifunctional protein ArgJ, chloroplastic</fullName>
    </recommendedName>
    <domain>
        <recommendedName>
            <fullName evidence="10">Glutamate N-acetyltransferase</fullName>
            <shortName evidence="10">GAT</shortName>
            <ecNumber evidence="10">2.3.1.35</ecNumber>
        </recommendedName>
        <alternativeName>
            <fullName evidence="10">Ornithine acetyltransferase</fullName>
            <shortName evidence="10">OATase</shortName>
        </alternativeName>
        <alternativeName>
            <fullName evidence="10">Ornithine transacetylase</fullName>
        </alternativeName>
    </domain>
    <domain>
        <recommendedName>
            <fullName evidence="10">Amino-acid acetyltransferase</fullName>
            <ecNumber evidence="10">2.3.1.1</ecNumber>
        </recommendedName>
        <alternativeName>
            <fullName evidence="10">N-acetylglutamate synthase</fullName>
            <shortName evidence="10">AGS</shortName>
        </alternativeName>
    </domain>
    <component>
        <recommendedName>
            <fullName evidence="10">Arginine biosynthesis bifunctional protein ArgJ alpha chain</fullName>
        </recommendedName>
    </component>
    <component>
        <recommendedName>
            <fullName evidence="10">Arginine biosynthesis bifunctional protein ArgJ beta chain</fullName>
        </recommendedName>
    </component>
</protein>
<feature type="binding site" evidence="10">
    <location>
        <position position="285"/>
    </location>
    <ligand>
        <name>substrate</name>
    </ligand>
</feature>
<evidence type="ECO:0000256" key="7">
    <source>
        <dbReference type="ARBA" id="ARBA00023268"/>
    </source>
</evidence>
<organism evidence="11 12">
    <name type="scientific">Klebsormidium nitens</name>
    <name type="common">Green alga</name>
    <name type="synonym">Ulothrix nitens</name>
    <dbReference type="NCBI Taxonomy" id="105231"/>
    <lineage>
        <taxon>Eukaryota</taxon>
        <taxon>Viridiplantae</taxon>
        <taxon>Streptophyta</taxon>
        <taxon>Klebsormidiophyceae</taxon>
        <taxon>Klebsormidiales</taxon>
        <taxon>Klebsormidiaceae</taxon>
        <taxon>Klebsormidium</taxon>
    </lineage>
</organism>
<dbReference type="GO" id="GO:0006592">
    <property type="term" value="P:ornithine biosynthetic process"/>
    <property type="evidence" value="ECO:0000318"/>
    <property type="project" value="GO_Central"/>
</dbReference>
<dbReference type="EC" id="2.3.1.1" evidence="10"/>
<dbReference type="UniPathway" id="UPA00068">
    <property type="reaction ID" value="UER00106"/>
</dbReference>
<dbReference type="GO" id="GO:0004358">
    <property type="term" value="F:L-glutamate N-acetyltransferase activity, acting on acetyl-L-ornithine as donor"/>
    <property type="evidence" value="ECO:0007669"/>
    <property type="project" value="UniProtKB-UniRule"/>
</dbReference>
<keyword evidence="4 10" id="KW-0028">Amino-acid biosynthesis</keyword>
<reference evidence="11 12" key="1">
    <citation type="journal article" date="2014" name="Nat. Commun.">
        <title>Klebsormidium flaccidum genome reveals primary factors for plant terrestrial adaptation.</title>
        <authorList>
            <person name="Hori K."/>
            <person name="Maruyama F."/>
            <person name="Fujisawa T."/>
            <person name="Togashi T."/>
            <person name="Yamamoto N."/>
            <person name="Seo M."/>
            <person name="Sato S."/>
            <person name="Yamada T."/>
            <person name="Mori H."/>
            <person name="Tajima N."/>
            <person name="Moriyama T."/>
            <person name="Ikeuchi M."/>
            <person name="Watanabe M."/>
            <person name="Wada H."/>
            <person name="Kobayashi K."/>
            <person name="Saito M."/>
            <person name="Masuda T."/>
            <person name="Sasaki-Sekimoto Y."/>
            <person name="Mashiguchi K."/>
            <person name="Awai K."/>
            <person name="Shimojima M."/>
            <person name="Masuda S."/>
            <person name="Iwai M."/>
            <person name="Nobusawa T."/>
            <person name="Narise T."/>
            <person name="Kondo S."/>
            <person name="Saito H."/>
            <person name="Sato R."/>
            <person name="Murakawa M."/>
            <person name="Ihara Y."/>
            <person name="Oshima-Yamada Y."/>
            <person name="Ohtaka K."/>
            <person name="Satoh M."/>
            <person name="Sonobe K."/>
            <person name="Ishii M."/>
            <person name="Ohtani R."/>
            <person name="Kanamori-Sato M."/>
            <person name="Honoki R."/>
            <person name="Miyazaki D."/>
            <person name="Mochizuki H."/>
            <person name="Umetsu J."/>
            <person name="Higashi K."/>
            <person name="Shibata D."/>
            <person name="Kamiya Y."/>
            <person name="Sato N."/>
            <person name="Nakamura Y."/>
            <person name="Tabata S."/>
            <person name="Ida S."/>
            <person name="Kurokawa K."/>
            <person name="Ohta H."/>
        </authorList>
    </citation>
    <scope>NUCLEOTIDE SEQUENCE [LARGE SCALE GENOMIC DNA]</scope>
    <source>
        <strain evidence="11 12">NIES-2285</strain>
    </source>
</reference>
<comment type="pathway">
    <text evidence="10">Amino-acid biosynthesis; L-arginine biosynthesis; L-ornithine and N-acetyl-L-glutamate from L-glutamate and N(2)-acetyl-L-ornithine (cyclic): step 1/1.</text>
</comment>
<gene>
    <name evidence="11" type="ORF">KFL_007720030</name>
</gene>
<dbReference type="AlphaFoldDB" id="A0A1Y1IQ51"/>
<evidence type="ECO:0000256" key="9">
    <source>
        <dbReference type="ARBA" id="ARBA00049439"/>
    </source>
</evidence>
<comment type="catalytic activity">
    <reaction evidence="9 10">
        <text>N(2)-acetyl-L-ornithine + L-glutamate = N-acetyl-L-glutamate + L-ornithine</text>
        <dbReference type="Rhea" id="RHEA:15349"/>
        <dbReference type="ChEBI" id="CHEBI:29985"/>
        <dbReference type="ChEBI" id="CHEBI:44337"/>
        <dbReference type="ChEBI" id="CHEBI:46911"/>
        <dbReference type="ChEBI" id="CHEBI:57805"/>
        <dbReference type="EC" id="2.3.1.35"/>
    </reaction>
</comment>
<dbReference type="SUPFAM" id="SSF56266">
    <property type="entry name" value="DmpA/ArgJ-like"/>
    <property type="match status" value="1"/>
</dbReference>
<dbReference type="NCBIfam" id="NF003802">
    <property type="entry name" value="PRK05388.1"/>
    <property type="match status" value="1"/>
</dbReference>
<evidence type="ECO:0000256" key="5">
    <source>
        <dbReference type="ARBA" id="ARBA00022679"/>
    </source>
</evidence>
<feature type="binding site" evidence="10">
    <location>
        <position position="296"/>
    </location>
    <ligand>
        <name>substrate</name>
    </ligand>
</feature>
<comment type="subunit">
    <text evidence="2">Heterotetramer of two alpha and two beta chains.</text>
</comment>
<feature type="active site" description="Nucleophile" evidence="10">
    <location>
        <position position="296"/>
    </location>
</feature>
<dbReference type="PANTHER" id="PTHR23100:SF0">
    <property type="entry name" value="ARGININE BIOSYNTHESIS BIFUNCTIONAL PROTEIN ARGJ, MITOCHONDRIAL"/>
    <property type="match status" value="1"/>
</dbReference>
<comment type="subunit">
    <text evidence="10">Heterodimer of an alpha and a beta chain.</text>
</comment>
<dbReference type="InterPro" id="IPR002813">
    <property type="entry name" value="Arg_biosynth_ArgJ"/>
</dbReference>
<dbReference type="Gene3D" id="3.10.20.340">
    <property type="entry name" value="ArgJ beta chain, C-terminal domain"/>
    <property type="match status" value="1"/>
</dbReference>
<keyword evidence="12" id="KW-1185">Reference proteome</keyword>
<feature type="binding site" evidence="10">
    <location>
        <position position="515"/>
    </location>
    <ligand>
        <name>substrate</name>
    </ligand>
</feature>
<evidence type="ECO:0000313" key="11">
    <source>
        <dbReference type="EMBL" id="GAQ91361.1"/>
    </source>
</evidence>
<dbReference type="STRING" id="105231.A0A1Y1IQ51"/>
<keyword evidence="5 10" id="KW-0808">Transferase</keyword>
<proteinExistence type="inferred from homology"/>
<dbReference type="Pfam" id="PF01960">
    <property type="entry name" value="ArgJ"/>
    <property type="match status" value="1"/>
</dbReference>
<evidence type="ECO:0000256" key="4">
    <source>
        <dbReference type="ARBA" id="ARBA00022605"/>
    </source>
</evidence>
<keyword evidence="10" id="KW-0934">Plastid</keyword>
<dbReference type="InterPro" id="IPR042195">
    <property type="entry name" value="ArgJ_beta_C"/>
</dbReference>
<comment type="similarity">
    <text evidence="1 10">Belongs to the ArgJ family.</text>
</comment>
<keyword evidence="6 10" id="KW-0068">Autocatalytic cleavage</keyword>
<dbReference type="GO" id="GO:0004042">
    <property type="term" value="F:L-glutamate N-acetyltransferase activity"/>
    <property type="evidence" value="ECO:0000318"/>
    <property type="project" value="GO_Central"/>
</dbReference>
<accession>A0A1Y1IQ51</accession>
<dbReference type="GO" id="GO:0009507">
    <property type="term" value="C:chloroplast"/>
    <property type="evidence" value="ECO:0007669"/>
    <property type="project" value="UniProtKB-SubCell"/>
</dbReference>
<keyword evidence="10" id="KW-0150">Chloroplast</keyword>
<feature type="site" description="Cleavage; by autolysis" evidence="10">
    <location>
        <begin position="295"/>
        <end position="296"/>
    </location>
</feature>
<comment type="pathway">
    <text evidence="10">Amino-acid biosynthesis; L-arginine biosynthesis; N(2)-acetyl-L-ornithine from L-glutamate: step 1/4.</text>
</comment>
<keyword evidence="8 10" id="KW-0012">Acyltransferase</keyword>
<feature type="site" description="Involved in the stabilization of negative charge on the oxyanion by the formation of the oxyanion hole" evidence="10">
    <location>
        <position position="221"/>
    </location>
</feature>
<dbReference type="OrthoDB" id="2017946at2759"/>
<dbReference type="EMBL" id="DF237721">
    <property type="protein sequence ID" value="GAQ91361.1"/>
    <property type="molecule type" value="Genomic_DNA"/>
</dbReference>
<dbReference type="GO" id="GO:0006526">
    <property type="term" value="P:L-arginine biosynthetic process"/>
    <property type="evidence" value="ECO:0007669"/>
    <property type="project" value="UniProtKB-UniRule"/>
</dbReference>
<feature type="chain" id="PRO_5023385859" description="Arginine biosynthesis bifunctional protein ArgJ alpha chain" evidence="10">
    <location>
        <begin position="1"/>
        <end position="295"/>
    </location>
</feature>
<dbReference type="InterPro" id="IPR016117">
    <property type="entry name" value="ArgJ-like_dom_sf"/>
</dbReference>